<reference evidence="3" key="1">
    <citation type="submission" date="2016-11" db="UniProtKB">
        <authorList>
            <consortium name="WormBaseParasite"/>
        </authorList>
    </citation>
    <scope>IDENTIFICATION</scope>
</reference>
<keyword evidence="1" id="KW-0732">Signal</keyword>
<keyword evidence="2" id="KW-1185">Reference proteome</keyword>
<dbReference type="AlphaFoldDB" id="A0A1I7YWA3"/>
<accession>A0A1I7YWA3</accession>
<dbReference type="Proteomes" id="UP000095287">
    <property type="component" value="Unplaced"/>
</dbReference>
<feature type="signal peptide" evidence="1">
    <location>
        <begin position="1"/>
        <end position="21"/>
    </location>
</feature>
<evidence type="ECO:0000313" key="2">
    <source>
        <dbReference type="Proteomes" id="UP000095287"/>
    </source>
</evidence>
<protein>
    <submittedName>
        <fullName evidence="3">Secreted protein</fullName>
    </submittedName>
</protein>
<sequence length="89" mass="10128">MVTSKLLHLFISLFAIMLLTAQQPLSRAAPDSEFFDRHPKWTRLTPSGGSLVSGRGNFRPGFYSHSQIDPRIYLSEPSFAFKRSYFSES</sequence>
<evidence type="ECO:0000313" key="3">
    <source>
        <dbReference type="WBParaSite" id="L893_g20397.t1"/>
    </source>
</evidence>
<name>A0A1I7YWA3_9BILA</name>
<feature type="chain" id="PRO_5009312672" evidence="1">
    <location>
        <begin position="22"/>
        <end position="89"/>
    </location>
</feature>
<organism evidence="2 3">
    <name type="scientific">Steinernema glaseri</name>
    <dbReference type="NCBI Taxonomy" id="37863"/>
    <lineage>
        <taxon>Eukaryota</taxon>
        <taxon>Metazoa</taxon>
        <taxon>Ecdysozoa</taxon>
        <taxon>Nematoda</taxon>
        <taxon>Chromadorea</taxon>
        <taxon>Rhabditida</taxon>
        <taxon>Tylenchina</taxon>
        <taxon>Panagrolaimomorpha</taxon>
        <taxon>Strongyloidoidea</taxon>
        <taxon>Steinernematidae</taxon>
        <taxon>Steinernema</taxon>
    </lineage>
</organism>
<evidence type="ECO:0000256" key="1">
    <source>
        <dbReference type="SAM" id="SignalP"/>
    </source>
</evidence>
<dbReference type="WBParaSite" id="L893_g20397.t1">
    <property type="protein sequence ID" value="L893_g20397.t1"/>
    <property type="gene ID" value="L893_g20397"/>
</dbReference>
<proteinExistence type="predicted"/>